<accession>A0A4Y7SLQ0</accession>
<dbReference type="Proteomes" id="UP000298030">
    <property type="component" value="Unassembled WGS sequence"/>
</dbReference>
<dbReference type="InterPro" id="IPR001858">
    <property type="entry name" value="Phosphatidylethanolamine-bd_CS"/>
</dbReference>
<comment type="similarity">
    <text evidence="1">Belongs to the phosphatidylethanolamine-binding protein family.</text>
</comment>
<evidence type="ECO:0000313" key="3">
    <source>
        <dbReference type="Proteomes" id="UP000298030"/>
    </source>
</evidence>
<protein>
    <submittedName>
        <fullName evidence="2">PEBP-like protein</fullName>
    </submittedName>
</protein>
<reference evidence="2 3" key="1">
    <citation type="journal article" date="2019" name="Nat. Ecol. Evol.">
        <title>Megaphylogeny resolves global patterns of mushroom evolution.</title>
        <authorList>
            <person name="Varga T."/>
            <person name="Krizsan K."/>
            <person name="Foldi C."/>
            <person name="Dima B."/>
            <person name="Sanchez-Garcia M."/>
            <person name="Sanchez-Ramirez S."/>
            <person name="Szollosi G.J."/>
            <person name="Szarkandi J.G."/>
            <person name="Papp V."/>
            <person name="Albert L."/>
            <person name="Andreopoulos W."/>
            <person name="Angelini C."/>
            <person name="Antonin V."/>
            <person name="Barry K.W."/>
            <person name="Bougher N.L."/>
            <person name="Buchanan P."/>
            <person name="Buyck B."/>
            <person name="Bense V."/>
            <person name="Catcheside P."/>
            <person name="Chovatia M."/>
            <person name="Cooper J."/>
            <person name="Damon W."/>
            <person name="Desjardin D."/>
            <person name="Finy P."/>
            <person name="Geml J."/>
            <person name="Haridas S."/>
            <person name="Hughes K."/>
            <person name="Justo A."/>
            <person name="Karasinski D."/>
            <person name="Kautmanova I."/>
            <person name="Kiss B."/>
            <person name="Kocsube S."/>
            <person name="Kotiranta H."/>
            <person name="LaButti K.M."/>
            <person name="Lechner B.E."/>
            <person name="Liimatainen K."/>
            <person name="Lipzen A."/>
            <person name="Lukacs Z."/>
            <person name="Mihaltcheva S."/>
            <person name="Morgado L.N."/>
            <person name="Niskanen T."/>
            <person name="Noordeloos M.E."/>
            <person name="Ohm R.A."/>
            <person name="Ortiz-Santana B."/>
            <person name="Ovrebo C."/>
            <person name="Racz N."/>
            <person name="Riley R."/>
            <person name="Savchenko A."/>
            <person name="Shiryaev A."/>
            <person name="Soop K."/>
            <person name="Spirin V."/>
            <person name="Szebenyi C."/>
            <person name="Tomsovsky M."/>
            <person name="Tulloss R.E."/>
            <person name="Uehling J."/>
            <person name="Grigoriev I.V."/>
            <person name="Vagvolgyi C."/>
            <person name="Papp T."/>
            <person name="Martin F.M."/>
            <person name="Miettinen O."/>
            <person name="Hibbett D.S."/>
            <person name="Nagy L.G."/>
        </authorList>
    </citation>
    <scope>NUCLEOTIDE SEQUENCE [LARGE SCALE GENOMIC DNA]</scope>
    <source>
        <strain evidence="2 3">FP101781</strain>
    </source>
</reference>
<dbReference type="PANTHER" id="PTHR11362:SF148">
    <property type="entry name" value="CARBOXYPEPTIDASE Y INHIBITOR"/>
    <property type="match status" value="1"/>
</dbReference>
<dbReference type="OrthoDB" id="2506647at2759"/>
<proteinExistence type="inferred from homology"/>
<dbReference type="Pfam" id="PF01161">
    <property type="entry name" value="PBP"/>
    <property type="match status" value="1"/>
</dbReference>
<gene>
    <name evidence="2" type="ORF">FA13DRAFT_1508309</name>
</gene>
<dbReference type="PANTHER" id="PTHR11362">
    <property type="entry name" value="PHOSPHATIDYLETHANOLAMINE-BINDING PROTEIN"/>
    <property type="match status" value="1"/>
</dbReference>
<dbReference type="GO" id="GO:0030162">
    <property type="term" value="P:regulation of proteolysis"/>
    <property type="evidence" value="ECO:0007669"/>
    <property type="project" value="TreeGrafter"/>
</dbReference>
<dbReference type="GO" id="GO:0046578">
    <property type="term" value="P:regulation of Ras protein signal transduction"/>
    <property type="evidence" value="ECO:0007669"/>
    <property type="project" value="TreeGrafter"/>
</dbReference>
<dbReference type="PROSITE" id="PS01220">
    <property type="entry name" value="PBP"/>
    <property type="match status" value="1"/>
</dbReference>
<evidence type="ECO:0000256" key="1">
    <source>
        <dbReference type="ARBA" id="ARBA00007091"/>
    </source>
</evidence>
<dbReference type="InterPro" id="IPR008914">
    <property type="entry name" value="PEBP"/>
</dbReference>
<name>A0A4Y7SLQ0_COPMI</name>
<dbReference type="GO" id="GO:0030414">
    <property type="term" value="F:peptidase inhibitor activity"/>
    <property type="evidence" value="ECO:0007669"/>
    <property type="project" value="TreeGrafter"/>
</dbReference>
<dbReference type="STRING" id="71717.A0A4Y7SLQ0"/>
<keyword evidence="3" id="KW-1185">Reference proteome</keyword>
<dbReference type="SUPFAM" id="SSF49777">
    <property type="entry name" value="PEBP-like"/>
    <property type="match status" value="1"/>
</dbReference>
<dbReference type="CDD" id="cd00866">
    <property type="entry name" value="PEBP_euk"/>
    <property type="match status" value="1"/>
</dbReference>
<dbReference type="InterPro" id="IPR035810">
    <property type="entry name" value="PEBP_euk"/>
</dbReference>
<dbReference type="InterPro" id="IPR036610">
    <property type="entry name" value="PEBP-like_sf"/>
</dbReference>
<dbReference type="AlphaFoldDB" id="A0A4Y7SLQ0"/>
<sequence>MSTPIPNPVLAITTLLQDSGVVPDVIPAALGFRPSVFFSPVYRKTDANAVLGTKLSKDHTQDEPALRIVRSEDDEIDEAGKEKSYTLVLTDPDAPSKKEPKFAQWRHWVITGLKAPNEPGSGTIQKTKPASTPYYGPAPPPGTGPHRYVFLLFEEPKTSFDLPHDAVEKNGDVKSRARWNALKFADQYGLRLVGVNFFLVEDA</sequence>
<evidence type="ECO:0000313" key="2">
    <source>
        <dbReference type="EMBL" id="TEB22534.1"/>
    </source>
</evidence>
<dbReference type="EMBL" id="QPFP01000090">
    <property type="protein sequence ID" value="TEB22534.1"/>
    <property type="molecule type" value="Genomic_DNA"/>
</dbReference>
<comment type="caution">
    <text evidence="2">The sequence shown here is derived from an EMBL/GenBank/DDBJ whole genome shotgun (WGS) entry which is preliminary data.</text>
</comment>
<dbReference type="Gene3D" id="3.90.280.10">
    <property type="entry name" value="PEBP-like"/>
    <property type="match status" value="1"/>
</dbReference>
<dbReference type="GO" id="GO:0005543">
    <property type="term" value="F:phospholipid binding"/>
    <property type="evidence" value="ECO:0007669"/>
    <property type="project" value="TreeGrafter"/>
</dbReference>
<organism evidence="2 3">
    <name type="scientific">Coprinellus micaceus</name>
    <name type="common">Glistening ink-cap mushroom</name>
    <name type="synonym">Coprinus micaceus</name>
    <dbReference type="NCBI Taxonomy" id="71717"/>
    <lineage>
        <taxon>Eukaryota</taxon>
        <taxon>Fungi</taxon>
        <taxon>Dikarya</taxon>
        <taxon>Basidiomycota</taxon>
        <taxon>Agaricomycotina</taxon>
        <taxon>Agaricomycetes</taxon>
        <taxon>Agaricomycetidae</taxon>
        <taxon>Agaricales</taxon>
        <taxon>Agaricineae</taxon>
        <taxon>Psathyrellaceae</taxon>
        <taxon>Coprinellus</taxon>
    </lineage>
</organism>